<dbReference type="PANTHER" id="PTHR45436:SF5">
    <property type="entry name" value="SENSOR HISTIDINE KINASE TRCS"/>
    <property type="match status" value="1"/>
</dbReference>
<evidence type="ECO:0000256" key="8">
    <source>
        <dbReference type="ARBA" id="ARBA00022777"/>
    </source>
</evidence>
<dbReference type="EMBL" id="JAJEKE010000015">
    <property type="protein sequence ID" value="MCQ1530803.1"/>
    <property type="molecule type" value="Genomic_DNA"/>
</dbReference>
<keyword evidence="9 12" id="KW-1133">Transmembrane helix</keyword>
<feature type="domain" description="Histidine kinase" evidence="13">
    <location>
        <begin position="240"/>
        <end position="458"/>
    </location>
</feature>
<dbReference type="Gene3D" id="3.30.565.10">
    <property type="entry name" value="Histidine kinase-like ATPase, C-terminal domain"/>
    <property type="match status" value="1"/>
</dbReference>
<dbReference type="InterPro" id="IPR050428">
    <property type="entry name" value="TCS_sensor_his_kinase"/>
</dbReference>
<evidence type="ECO:0000259" key="14">
    <source>
        <dbReference type="PROSITE" id="PS50885"/>
    </source>
</evidence>
<dbReference type="RefSeq" id="WP_255228325.1">
    <property type="nucleotide sequence ID" value="NZ_JAJEKE010000015.1"/>
</dbReference>
<dbReference type="InterPro" id="IPR003594">
    <property type="entry name" value="HATPase_dom"/>
</dbReference>
<dbReference type="SMART" id="SM00387">
    <property type="entry name" value="HATPase_c"/>
    <property type="match status" value="1"/>
</dbReference>
<name>A0ABT1NHV5_9FIRM</name>
<evidence type="ECO:0000256" key="5">
    <source>
        <dbReference type="ARBA" id="ARBA00022553"/>
    </source>
</evidence>
<keyword evidence="10" id="KW-0902">Two-component regulatory system</keyword>
<dbReference type="SUPFAM" id="SSF55874">
    <property type="entry name" value="ATPase domain of HSP90 chaperone/DNA topoisomerase II/histidine kinase"/>
    <property type="match status" value="1"/>
</dbReference>
<comment type="subcellular location">
    <subcellularLocation>
        <location evidence="2">Cell membrane</location>
        <topology evidence="2">Multi-pass membrane protein</topology>
    </subcellularLocation>
</comment>
<evidence type="ECO:0000259" key="13">
    <source>
        <dbReference type="PROSITE" id="PS50109"/>
    </source>
</evidence>
<dbReference type="SUPFAM" id="SSF47384">
    <property type="entry name" value="Homodimeric domain of signal transducing histidine kinase"/>
    <property type="match status" value="1"/>
</dbReference>
<dbReference type="SMART" id="SM00388">
    <property type="entry name" value="HisKA"/>
    <property type="match status" value="1"/>
</dbReference>
<dbReference type="InterPro" id="IPR029151">
    <property type="entry name" value="Sensor-like_sf"/>
</dbReference>
<dbReference type="InterPro" id="IPR036890">
    <property type="entry name" value="HATPase_C_sf"/>
</dbReference>
<dbReference type="SUPFAM" id="SSF158472">
    <property type="entry name" value="HAMP domain-like"/>
    <property type="match status" value="1"/>
</dbReference>
<evidence type="ECO:0000256" key="11">
    <source>
        <dbReference type="ARBA" id="ARBA00023136"/>
    </source>
</evidence>
<dbReference type="PROSITE" id="PS50885">
    <property type="entry name" value="HAMP"/>
    <property type="match status" value="1"/>
</dbReference>
<gene>
    <name evidence="15" type="ORF">LJD61_14775</name>
</gene>
<feature type="domain" description="HAMP" evidence="14">
    <location>
        <begin position="180"/>
        <end position="232"/>
    </location>
</feature>
<evidence type="ECO:0000256" key="6">
    <source>
        <dbReference type="ARBA" id="ARBA00022679"/>
    </source>
</evidence>
<feature type="transmembrane region" description="Helical" evidence="12">
    <location>
        <begin position="6"/>
        <end position="27"/>
    </location>
</feature>
<comment type="caution">
    <text evidence="15">The sequence shown here is derived from an EMBL/GenBank/DDBJ whole genome shotgun (WGS) entry which is preliminary data.</text>
</comment>
<evidence type="ECO:0000313" key="15">
    <source>
        <dbReference type="EMBL" id="MCQ1530803.1"/>
    </source>
</evidence>
<evidence type="ECO:0000256" key="2">
    <source>
        <dbReference type="ARBA" id="ARBA00004651"/>
    </source>
</evidence>
<evidence type="ECO:0000256" key="10">
    <source>
        <dbReference type="ARBA" id="ARBA00023012"/>
    </source>
</evidence>
<evidence type="ECO:0000256" key="9">
    <source>
        <dbReference type="ARBA" id="ARBA00022989"/>
    </source>
</evidence>
<evidence type="ECO:0000256" key="7">
    <source>
        <dbReference type="ARBA" id="ARBA00022692"/>
    </source>
</evidence>
<dbReference type="CDD" id="cd06225">
    <property type="entry name" value="HAMP"/>
    <property type="match status" value="1"/>
</dbReference>
<dbReference type="SUPFAM" id="SSF103190">
    <property type="entry name" value="Sensory domain-like"/>
    <property type="match status" value="1"/>
</dbReference>
<dbReference type="GO" id="GO:0016301">
    <property type="term" value="F:kinase activity"/>
    <property type="evidence" value="ECO:0007669"/>
    <property type="project" value="UniProtKB-KW"/>
</dbReference>
<reference evidence="15 16" key="1">
    <citation type="submission" date="2021-10" db="EMBL/GenBank/DDBJ databases">
        <title>Lutispora strain m25 sp. nov., a thermophilic, non-spore-forming bacterium isolated from a lab-scale methanogenic bioreactor digesting anaerobic sludge.</title>
        <authorList>
            <person name="El Houari A."/>
            <person name="Mcdonald J."/>
        </authorList>
    </citation>
    <scope>NUCLEOTIDE SEQUENCE [LARGE SCALE GENOMIC DNA]</scope>
    <source>
        <strain evidence="16">m25</strain>
    </source>
</reference>
<comment type="catalytic activity">
    <reaction evidence="1">
        <text>ATP + protein L-histidine = ADP + protein N-phospho-L-histidine.</text>
        <dbReference type="EC" id="2.7.13.3"/>
    </reaction>
</comment>
<dbReference type="InterPro" id="IPR003660">
    <property type="entry name" value="HAMP_dom"/>
</dbReference>
<protein>
    <recommendedName>
        <fullName evidence="3">histidine kinase</fullName>
        <ecNumber evidence="3">2.7.13.3</ecNumber>
    </recommendedName>
</protein>
<evidence type="ECO:0000256" key="1">
    <source>
        <dbReference type="ARBA" id="ARBA00000085"/>
    </source>
</evidence>
<keyword evidence="16" id="KW-1185">Reference proteome</keyword>
<evidence type="ECO:0000256" key="12">
    <source>
        <dbReference type="SAM" id="Phobius"/>
    </source>
</evidence>
<dbReference type="SMART" id="SM00304">
    <property type="entry name" value="HAMP"/>
    <property type="match status" value="1"/>
</dbReference>
<evidence type="ECO:0000256" key="4">
    <source>
        <dbReference type="ARBA" id="ARBA00022475"/>
    </source>
</evidence>
<keyword evidence="5" id="KW-0597">Phosphoprotein</keyword>
<dbReference type="Gene3D" id="1.10.287.130">
    <property type="match status" value="1"/>
</dbReference>
<sequence length="458" mass="50816">MLIIYSIIIVSAFSFFGIVVSGSYKSIRIKNEENRLFQTANVVADTYRANKEDQIFIRTMAKSYGRQANARILILDSQKKTVVDSHNSYIGKTVDNEEIRSSLASRPKSGIYELQGKEVLQLSVPIMAHSANETKIEGAVLISASLEAISQDLKDLKNTLLKVSASALLIALIFTVMAANSIAKPLSSLTNAVEKVSSGYLGYKVEDRESGEIGKLIESFNEMSGKLKQIENNRKSFINSISHELKTPITAIRALIESLSLGNSSLEIYKEYLEDINDEAKRMGQLVDYLLSSIKLEDISLDLKEEDLAEIIEDAFKLIKPYAEKNGVDVAVNGITSVRTICDRNKVKEALLNLLDNSVKYKDPYKKQNNITISLVKNKNEACLVIEDNGMGIREEYLSNIFNRGFRVLDAEIAANSRTEGYGIGLAIVKNIIEKHNWQIAADSNYGSGSKFTITISL</sequence>
<keyword evidence="11 12" id="KW-0472">Membrane</keyword>
<proteinExistence type="predicted"/>
<dbReference type="Pfam" id="PF00672">
    <property type="entry name" value="HAMP"/>
    <property type="match status" value="1"/>
</dbReference>
<dbReference type="Proteomes" id="UP001651880">
    <property type="component" value="Unassembled WGS sequence"/>
</dbReference>
<evidence type="ECO:0000313" key="16">
    <source>
        <dbReference type="Proteomes" id="UP001651880"/>
    </source>
</evidence>
<organism evidence="15 16">
    <name type="scientific">Lutispora saccharofermentans</name>
    <dbReference type="NCBI Taxonomy" id="3024236"/>
    <lineage>
        <taxon>Bacteria</taxon>
        <taxon>Bacillati</taxon>
        <taxon>Bacillota</taxon>
        <taxon>Clostridia</taxon>
        <taxon>Lutisporales</taxon>
        <taxon>Lutisporaceae</taxon>
        <taxon>Lutispora</taxon>
    </lineage>
</organism>
<dbReference type="Gene3D" id="6.10.340.10">
    <property type="match status" value="1"/>
</dbReference>
<dbReference type="Pfam" id="PF02518">
    <property type="entry name" value="HATPase_c"/>
    <property type="match status" value="1"/>
</dbReference>
<dbReference type="InterPro" id="IPR036097">
    <property type="entry name" value="HisK_dim/P_sf"/>
</dbReference>
<dbReference type="InterPro" id="IPR003661">
    <property type="entry name" value="HisK_dim/P_dom"/>
</dbReference>
<dbReference type="CDD" id="cd00082">
    <property type="entry name" value="HisKA"/>
    <property type="match status" value="1"/>
</dbReference>
<keyword evidence="7 12" id="KW-0812">Transmembrane</keyword>
<dbReference type="Pfam" id="PF00512">
    <property type="entry name" value="HisKA"/>
    <property type="match status" value="1"/>
</dbReference>
<keyword evidence="8 15" id="KW-0418">Kinase</keyword>
<accession>A0ABT1NHV5</accession>
<dbReference type="PROSITE" id="PS50109">
    <property type="entry name" value="HIS_KIN"/>
    <property type="match status" value="1"/>
</dbReference>
<dbReference type="PANTHER" id="PTHR45436">
    <property type="entry name" value="SENSOR HISTIDINE KINASE YKOH"/>
    <property type="match status" value="1"/>
</dbReference>
<dbReference type="EC" id="2.7.13.3" evidence="3"/>
<keyword evidence="4" id="KW-1003">Cell membrane</keyword>
<dbReference type="InterPro" id="IPR005467">
    <property type="entry name" value="His_kinase_dom"/>
</dbReference>
<keyword evidence="6" id="KW-0808">Transferase</keyword>
<evidence type="ECO:0000256" key="3">
    <source>
        <dbReference type="ARBA" id="ARBA00012438"/>
    </source>
</evidence>
<dbReference type="InterPro" id="IPR004358">
    <property type="entry name" value="Sig_transdc_His_kin-like_C"/>
</dbReference>
<dbReference type="PRINTS" id="PR00344">
    <property type="entry name" value="BCTRLSENSOR"/>
</dbReference>